<dbReference type="Gene3D" id="3.30.365.10">
    <property type="entry name" value="Aldehyde oxidase/xanthine dehydrogenase, molybdopterin binding domain"/>
    <property type="match status" value="1"/>
</dbReference>
<dbReference type="AlphaFoldDB" id="A0A9X9LTS8"/>
<name>A0A9X9LTS8_GULGU</name>
<keyword evidence="3" id="KW-1185">Reference proteome</keyword>
<dbReference type="Proteomes" id="UP000269945">
    <property type="component" value="Unassembled WGS sequence"/>
</dbReference>
<organism evidence="2 3">
    <name type="scientific">Gulo gulo</name>
    <name type="common">Wolverine</name>
    <name type="synonym">Gluton</name>
    <dbReference type="NCBI Taxonomy" id="48420"/>
    <lineage>
        <taxon>Eukaryota</taxon>
        <taxon>Metazoa</taxon>
        <taxon>Chordata</taxon>
        <taxon>Craniata</taxon>
        <taxon>Vertebrata</taxon>
        <taxon>Euteleostomi</taxon>
        <taxon>Mammalia</taxon>
        <taxon>Eutheria</taxon>
        <taxon>Laurasiatheria</taxon>
        <taxon>Carnivora</taxon>
        <taxon>Caniformia</taxon>
        <taxon>Musteloidea</taxon>
        <taxon>Mustelidae</taxon>
        <taxon>Guloninae</taxon>
        <taxon>Gulo</taxon>
    </lineage>
</organism>
<dbReference type="SUPFAM" id="SSF56003">
    <property type="entry name" value="Molybdenum cofactor-binding domain"/>
    <property type="match status" value="1"/>
</dbReference>
<evidence type="ECO:0000313" key="3">
    <source>
        <dbReference type="Proteomes" id="UP000269945"/>
    </source>
</evidence>
<evidence type="ECO:0000313" key="2">
    <source>
        <dbReference type="EMBL" id="VCW91116.1"/>
    </source>
</evidence>
<dbReference type="InterPro" id="IPR046867">
    <property type="entry name" value="AldOxase/xan_DH_MoCoBD2"/>
</dbReference>
<dbReference type="EMBL" id="CYRY02017030">
    <property type="protein sequence ID" value="VCW91116.1"/>
    <property type="molecule type" value="Genomic_DNA"/>
</dbReference>
<comment type="caution">
    <text evidence="2">The sequence shown here is derived from an EMBL/GenBank/DDBJ whole genome shotgun (WGS) entry which is preliminary data.</text>
</comment>
<evidence type="ECO:0000259" key="1">
    <source>
        <dbReference type="Pfam" id="PF20256"/>
    </source>
</evidence>
<gene>
    <name evidence="2" type="ORF">BN2614_LOCUS1</name>
</gene>
<dbReference type="Pfam" id="PF20256">
    <property type="entry name" value="MoCoBD_2"/>
    <property type="match status" value="1"/>
</dbReference>
<dbReference type="GO" id="GO:0016491">
    <property type="term" value="F:oxidoreductase activity"/>
    <property type="evidence" value="ECO:0007669"/>
    <property type="project" value="InterPro"/>
</dbReference>
<reference evidence="2 3" key="1">
    <citation type="submission" date="2018-10" db="EMBL/GenBank/DDBJ databases">
        <authorList>
            <person name="Ekblom R."/>
            <person name="Jareborg N."/>
        </authorList>
    </citation>
    <scope>NUCLEOTIDE SEQUENCE [LARGE SCALE GENOMIC DNA]</scope>
    <source>
        <tissue evidence="2">Muscle</tissue>
    </source>
</reference>
<protein>
    <recommendedName>
        <fullName evidence="1">Aldehyde oxidase/xanthine dehydrogenase second molybdopterin binding domain-containing protein</fullName>
    </recommendedName>
</protein>
<dbReference type="InterPro" id="IPR037165">
    <property type="entry name" value="AldOxase/xan_DH_Mopterin-bd_sf"/>
</dbReference>
<sequence length="37" mass="4096">MDWDKGEGDPFPYYVYGAACSEVEIDCLTGAHKVSQI</sequence>
<feature type="domain" description="Aldehyde oxidase/xanthine dehydrogenase second molybdopterin binding" evidence="1">
    <location>
        <begin position="1"/>
        <end position="36"/>
    </location>
</feature>
<accession>A0A9X9LTS8</accession>
<proteinExistence type="predicted"/>